<dbReference type="PANTHER" id="PTHR43442:SF3">
    <property type="entry name" value="GLUCONOKINASE-RELATED"/>
    <property type="match status" value="1"/>
</dbReference>
<dbReference type="CDD" id="cd02021">
    <property type="entry name" value="GntK"/>
    <property type="match status" value="1"/>
</dbReference>
<evidence type="ECO:0000256" key="1">
    <source>
        <dbReference type="ARBA" id="ARBA00004761"/>
    </source>
</evidence>
<dbReference type="InterPro" id="IPR031322">
    <property type="entry name" value="Shikimate/glucono_kinase"/>
</dbReference>
<sequence>MDAKMGQRIVVMGVSSCGKTEVGQRLATALGGRFLDGDDYHSPESVAKMSRGEPLDDEDRSGWLHRLADFLAEARAQGETLVIGCSALKRRYRDTLRRGDGALTFVHLAGSRELLLQRIQSRRDHFFKGEAMLDSQLATLEPPGDDEAVTVDIAGTLDQVVNEAVLKLEKRFLASERPTGQ</sequence>
<dbReference type="STRING" id="404433.BTW07_14155"/>
<dbReference type="NCBIfam" id="TIGR01313">
    <property type="entry name" value="therm_gnt_kin"/>
    <property type="match status" value="1"/>
</dbReference>
<keyword evidence="12" id="KW-1185">Reference proteome</keyword>
<evidence type="ECO:0000256" key="5">
    <source>
        <dbReference type="ARBA" id="ARBA00022741"/>
    </source>
</evidence>
<keyword evidence="4 10" id="KW-0808">Transferase</keyword>
<evidence type="ECO:0000256" key="6">
    <source>
        <dbReference type="ARBA" id="ARBA00022777"/>
    </source>
</evidence>
<name>A0A1Q8SQ23_9GAMM</name>
<evidence type="ECO:0000313" key="12">
    <source>
        <dbReference type="Proteomes" id="UP000186878"/>
    </source>
</evidence>
<dbReference type="GO" id="GO:0019521">
    <property type="term" value="P:D-gluconate metabolic process"/>
    <property type="evidence" value="ECO:0007669"/>
    <property type="project" value="UniProtKB-KW"/>
</dbReference>
<keyword evidence="8" id="KW-0311">Gluconate utilization</keyword>
<dbReference type="InterPro" id="IPR027417">
    <property type="entry name" value="P-loop_NTPase"/>
</dbReference>
<dbReference type="Pfam" id="PF01202">
    <property type="entry name" value="SKI"/>
    <property type="match status" value="1"/>
</dbReference>
<dbReference type="FunFam" id="3.40.50.300:FF:000522">
    <property type="entry name" value="Gluconokinase"/>
    <property type="match status" value="1"/>
</dbReference>
<dbReference type="PANTHER" id="PTHR43442">
    <property type="entry name" value="GLUCONOKINASE-RELATED"/>
    <property type="match status" value="1"/>
</dbReference>
<dbReference type="Proteomes" id="UP000186878">
    <property type="component" value="Unassembled WGS sequence"/>
</dbReference>
<evidence type="ECO:0000256" key="3">
    <source>
        <dbReference type="ARBA" id="ARBA00012054"/>
    </source>
</evidence>
<reference evidence="11 12" key="1">
    <citation type="submission" date="2016-12" db="EMBL/GenBank/DDBJ databases">
        <title>Draft genome sequences of strains Salinicola socius SMB35, Salinicola sp. MH3R3-1 and Chromohalobacter sp. SMB17 from the Verkhnekamsk potash mining region of Russia.</title>
        <authorList>
            <person name="Mavrodi D.V."/>
            <person name="Olsson B.E."/>
            <person name="Korsakova E.S."/>
            <person name="Pyankova A."/>
            <person name="Mavrodi O.V."/>
            <person name="Plotnikova E.G."/>
        </authorList>
    </citation>
    <scope>NUCLEOTIDE SEQUENCE [LARGE SCALE GENOMIC DNA]</scope>
    <source>
        <strain evidence="11 12">SMB35</strain>
    </source>
</reference>
<comment type="pathway">
    <text evidence="1">Carbohydrate acid metabolism.</text>
</comment>
<protein>
    <recommendedName>
        <fullName evidence="3 10">Gluconokinase</fullName>
        <ecNumber evidence="3 10">2.7.1.12</ecNumber>
    </recommendedName>
</protein>
<dbReference type="AlphaFoldDB" id="A0A1Q8SQ23"/>
<dbReference type="EMBL" id="MSDO01000021">
    <property type="protein sequence ID" value="OLO03536.1"/>
    <property type="molecule type" value="Genomic_DNA"/>
</dbReference>
<accession>A0A1Q8SQ23</accession>
<evidence type="ECO:0000256" key="7">
    <source>
        <dbReference type="ARBA" id="ARBA00022840"/>
    </source>
</evidence>
<evidence type="ECO:0000256" key="2">
    <source>
        <dbReference type="ARBA" id="ARBA00008420"/>
    </source>
</evidence>
<evidence type="ECO:0000256" key="9">
    <source>
        <dbReference type="ARBA" id="ARBA00048090"/>
    </source>
</evidence>
<comment type="caution">
    <text evidence="11">The sequence shown here is derived from an EMBL/GenBank/DDBJ whole genome shotgun (WGS) entry which is preliminary data.</text>
</comment>
<evidence type="ECO:0000256" key="4">
    <source>
        <dbReference type="ARBA" id="ARBA00022679"/>
    </source>
</evidence>
<dbReference type="Gene3D" id="3.40.50.300">
    <property type="entry name" value="P-loop containing nucleotide triphosphate hydrolases"/>
    <property type="match status" value="1"/>
</dbReference>
<dbReference type="InterPro" id="IPR006001">
    <property type="entry name" value="Therm_gnt_kin"/>
</dbReference>
<dbReference type="EC" id="2.7.1.12" evidence="3 10"/>
<dbReference type="SUPFAM" id="SSF52540">
    <property type="entry name" value="P-loop containing nucleoside triphosphate hydrolases"/>
    <property type="match status" value="1"/>
</dbReference>
<organism evidence="11 12">
    <name type="scientific">Salinicola socius</name>
    <dbReference type="NCBI Taxonomy" id="404433"/>
    <lineage>
        <taxon>Bacteria</taxon>
        <taxon>Pseudomonadati</taxon>
        <taxon>Pseudomonadota</taxon>
        <taxon>Gammaproteobacteria</taxon>
        <taxon>Oceanospirillales</taxon>
        <taxon>Halomonadaceae</taxon>
        <taxon>Salinicola</taxon>
    </lineage>
</organism>
<keyword evidence="7 10" id="KW-0067">ATP-binding</keyword>
<dbReference type="GO" id="GO:0005737">
    <property type="term" value="C:cytoplasm"/>
    <property type="evidence" value="ECO:0007669"/>
    <property type="project" value="TreeGrafter"/>
</dbReference>
<dbReference type="GO" id="GO:0005524">
    <property type="term" value="F:ATP binding"/>
    <property type="evidence" value="ECO:0007669"/>
    <property type="project" value="UniProtKB-KW"/>
</dbReference>
<gene>
    <name evidence="11" type="ORF">BTW07_14155</name>
</gene>
<evidence type="ECO:0000313" key="11">
    <source>
        <dbReference type="EMBL" id="OLO03536.1"/>
    </source>
</evidence>
<comment type="catalytic activity">
    <reaction evidence="9 10">
        <text>D-gluconate + ATP = 6-phospho-D-gluconate + ADP + H(+)</text>
        <dbReference type="Rhea" id="RHEA:19433"/>
        <dbReference type="ChEBI" id="CHEBI:15378"/>
        <dbReference type="ChEBI" id="CHEBI:18391"/>
        <dbReference type="ChEBI" id="CHEBI:30616"/>
        <dbReference type="ChEBI" id="CHEBI:58759"/>
        <dbReference type="ChEBI" id="CHEBI:456216"/>
        <dbReference type="EC" id="2.7.1.12"/>
    </reaction>
</comment>
<keyword evidence="5 10" id="KW-0547">Nucleotide-binding</keyword>
<dbReference type="GO" id="GO:0046316">
    <property type="term" value="F:gluconokinase activity"/>
    <property type="evidence" value="ECO:0007669"/>
    <property type="project" value="UniProtKB-EC"/>
</dbReference>
<proteinExistence type="inferred from homology"/>
<evidence type="ECO:0000256" key="8">
    <source>
        <dbReference type="ARBA" id="ARBA00023064"/>
    </source>
</evidence>
<comment type="similarity">
    <text evidence="2 10">Belongs to the gluconokinase GntK/GntV family.</text>
</comment>
<dbReference type="OrthoDB" id="9795716at2"/>
<keyword evidence="6 10" id="KW-0418">Kinase</keyword>
<evidence type="ECO:0000256" key="10">
    <source>
        <dbReference type="RuleBase" id="RU363066"/>
    </source>
</evidence>